<evidence type="ECO:0000313" key="3">
    <source>
        <dbReference type="Proteomes" id="UP001633002"/>
    </source>
</evidence>
<sequence length="340" mass="37795">MRGNCNDVTCLRRSALWRRLNSTQLFDDGQYLLGDSDYVPLERLVCSYKRSGGDMDKSFNTCIAHARTEFVKVFVLNWDDNIRSSSVDGHTIPMNVDVIKQVFGLAEGRTAPRSAKHYKDLSDWVPERSKTTKTWIVGDEQLVHRDSDEIASSHSQSRSPDRNSASSSAYPRIPGPRASTNDSECSTSKQLSGSSDREGEEEATPIVQTSSRSPDRHVASPLSSPADPRARTPDCGVASPSSRPADPRARIPDRGVALLSSSHVDPRAKTPDRGVASPSPALQGFLQIQEPYLWHRISHPLHHQTARHQVRTALFQVHTISSESWSRLPSIAGRYLPRHR</sequence>
<gene>
    <name evidence="2" type="ORF">R1sor_015629</name>
</gene>
<keyword evidence="3" id="KW-1185">Reference proteome</keyword>
<dbReference type="EMBL" id="JBJQOH010000004">
    <property type="protein sequence ID" value="KAL3689320.1"/>
    <property type="molecule type" value="Genomic_DNA"/>
</dbReference>
<dbReference type="AlphaFoldDB" id="A0ABD3HG46"/>
<comment type="caution">
    <text evidence="2">The sequence shown here is derived from an EMBL/GenBank/DDBJ whole genome shotgun (WGS) entry which is preliminary data.</text>
</comment>
<feature type="compositionally biased region" description="Low complexity" evidence="1">
    <location>
        <begin position="155"/>
        <end position="169"/>
    </location>
</feature>
<proteinExistence type="predicted"/>
<evidence type="ECO:0000256" key="1">
    <source>
        <dbReference type="SAM" id="MobiDB-lite"/>
    </source>
</evidence>
<name>A0ABD3HG46_9MARC</name>
<evidence type="ECO:0000313" key="2">
    <source>
        <dbReference type="EMBL" id="KAL3689320.1"/>
    </source>
</evidence>
<accession>A0ABD3HG46</accession>
<organism evidence="2 3">
    <name type="scientific">Riccia sorocarpa</name>
    <dbReference type="NCBI Taxonomy" id="122646"/>
    <lineage>
        <taxon>Eukaryota</taxon>
        <taxon>Viridiplantae</taxon>
        <taxon>Streptophyta</taxon>
        <taxon>Embryophyta</taxon>
        <taxon>Marchantiophyta</taxon>
        <taxon>Marchantiopsida</taxon>
        <taxon>Marchantiidae</taxon>
        <taxon>Marchantiales</taxon>
        <taxon>Ricciaceae</taxon>
        <taxon>Riccia</taxon>
    </lineage>
</organism>
<evidence type="ECO:0008006" key="4">
    <source>
        <dbReference type="Google" id="ProtNLM"/>
    </source>
</evidence>
<feature type="compositionally biased region" description="Polar residues" evidence="1">
    <location>
        <begin position="178"/>
        <end position="194"/>
    </location>
</feature>
<feature type="region of interest" description="Disordered" evidence="1">
    <location>
        <begin position="147"/>
        <end position="251"/>
    </location>
</feature>
<protein>
    <recommendedName>
        <fullName evidence="4">DDE Tnp4 domain-containing protein</fullName>
    </recommendedName>
</protein>
<dbReference type="Proteomes" id="UP001633002">
    <property type="component" value="Unassembled WGS sequence"/>
</dbReference>
<feature type="region of interest" description="Disordered" evidence="1">
    <location>
        <begin position="259"/>
        <end position="278"/>
    </location>
</feature>
<reference evidence="2 3" key="1">
    <citation type="submission" date="2024-09" db="EMBL/GenBank/DDBJ databases">
        <title>Chromosome-scale assembly of Riccia sorocarpa.</title>
        <authorList>
            <person name="Paukszto L."/>
        </authorList>
    </citation>
    <scope>NUCLEOTIDE SEQUENCE [LARGE SCALE GENOMIC DNA]</scope>
    <source>
        <strain evidence="2">LP-2024</strain>
        <tissue evidence="2">Aerial parts of the thallus</tissue>
    </source>
</reference>